<dbReference type="AlphaFoldDB" id="A0ABD0JX37"/>
<organism evidence="1 2">
    <name type="scientific">Batillaria attramentaria</name>
    <dbReference type="NCBI Taxonomy" id="370345"/>
    <lineage>
        <taxon>Eukaryota</taxon>
        <taxon>Metazoa</taxon>
        <taxon>Spiralia</taxon>
        <taxon>Lophotrochozoa</taxon>
        <taxon>Mollusca</taxon>
        <taxon>Gastropoda</taxon>
        <taxon>Caenogastropoda</taxon>
        <taxon>Sorbeoconcha</taxon>
        <taxon>Cerithioidea</taxon>
        <taxon>Batillariidae</taxon>
        <taxon>Batillaria</taxon>
    </lineage>
</organism>
<protein>
    <submittedName>
        <fullName evidence="1">Uncharacterized protein</fullName>
    </submittedName>
</protein>
<evidence type="ECO:0000313" key="2">
    <source>
        <dbReference type="Proteomes" id="UP001519460"/>
    </source>
</evidence>
<proteinExistence type="predicted"/>
<sequence length="184" mass="20189">MRAVNMKIMVQLRQDQWSLRSHDPISPPPQHDDGSISLLTCVSIIADNHHKSGITSSPPTNCCLPPSPVKAPCVHSRSKTVTGPLILGPRQGYLAAVLSSCVRWRPIQVHSADCQLQVSSLPLHISISNVYALSARPDCFRRNDCVSVSLLMCVGVSAENSFRSRITDQVFTVKLTPEDKLRPV</sequence>
<comment type="caution">
    <text evidence="1">The sequence shown here is derived from an EMBL/GenBank/DDBJ whole genome shotgun (WGS) entry which is preliminary data.</text>
</comment>
<evidence type="ECO:0000313" key="1">
    <source>
        <dbReference type="EMBL" id="KAK7479264.1"/>
    </source>
</evidence>
<dbReference type="EMBL" id="JACVVK020000307">
    <property type="protein sequence ID" value="KAK7479264.1"/>
    <property type="molecule type" value="Genomic_DNA"/>
</dbReference>
<keyword evidence="2" id="KW-1185">Reference proteome</keyword>
<reference evidence="1 2" key="1">
    <citation type="journal article" date="2023" name="Sci. Data">
        <title>Genome assembly of the Korean intertidal mud-creeper Batillaria attramentaria.</title>
        <authorList>
            <person name="Patra A.K."/>
            <person name="Ho P.T."/>
            <person name="Jun S."/>
            <person name="Lee S.J."/>
            <person name="Kim Y."/>
            <person name="Won Y.J."/>
        </authorList>
    </citation>
    <scope>NUCLEOTIDE SEQUENCE [LARGE SCALE GENOMIC DNA]</scope>
    <source>
        <strain evidence="1">Wonlab-2016</strain>
    </source>
</reference>
<name>A0ABD0JX37_9CAEN</name>
<dbReference type="Proteomes" id="UP001519460">
    <property type="component" value="Unassembled WGS sequence"/>
</dbReference>
<accession>A0ABD0JX37</accession>
<gene>
    <name evidence="1" type="ORF">BaRGS_00029512</name>
</gene>